<reference evidence="1" key="1">
    <citation type="submission" date="2023-11" db="EMBL/GenBank/DDBJ databases">
        <authorList>
            <person name="Poullet M."/>
        </authorList>
    </citation>
    <scope>NUCLEOTIDE SEQUENCE</scope>
    <source>
        <strain evidence="1">E1834</strain>
    </source>
</reference>
<evidence type="ECO:0000313" key="2">
    <source>
        <dbReference type="Proteomes" id="UP001497535"/>
    </source>
</evidence>
<keyword evidence="2" id="KW-1185">Reference proteome</keyword>
<dbReference type="Proteomes" id="UP001497535">
    <property type="component" value="Unassembled WGS sequence"/>
</dbReference>
<gene>
    <name evidence="1" type="ORF">MENTE1834_LOCUS24201</name>
</gene>
<accession>A0ACB0ZFG8</accession>
<sequence length="306" mass="34883">MFSQFYSLIFLITLFFVFHLPTLCLKLELFQFSDELQPRISFFQHPINLKLENAMRELHRINTDRDTISVNKKRRALKLNEPPILPHLNGICQKSLKSERNICYPRYEELDSSCTDAATSNERSGLVAPPVIPNAFARSFLFVKYGCDPGYELQDEADTMFCRDRVWVQTPPICKGKGLCEVDNGGCSHSCLQIFIHLTHEFLGISFEQNRTLECRCPRGLVLDANGKTCIKPVPKSLCRKVEPGGNLNITCSAVAFPFPEIVWEREQEDTTRGRADVHLTTTGTNIRSEQLLIIKQVRKCSLVKV</sequence>
<proteinExistence type="predicted"/>
<organism evidence="1 2">
    <name type="scientific">Meloidogyne enterolobii</name>
    <name type="common">Root-knot nematode worm</name>
    <name type="synonym">Meloidogyne mayaguensis</name>
    <dbReference type="NCBI Taxonomy" id="390850"/>
    <lineage>
        <taxon>Eukaryota</taxon>
        <taxon>Metazoa</taxon>
        <taxon>Ecdysozoa</taxon>
        <taxon>Nematoda</taxon>
        <taxon>Chromadorea</taxon>
        <taxon>Rhabditida</taxon>
        <taxon>Tylenchina</taxon>
        <taxon>Tylenchomorpha</taxon>
        <taxon>Tylenchoidea</taxon>
        <taxon>Meloidogynidae</taxon>
        <taxon>Meloidogyninae</taxon>
        <taxon>Meloidogyne</taxon>
    </lineage>
</organism>
<protein>
    <submittedName>
        <fullName evidence="1">Uncharacterized protein</fullName>
    </submittedName>
</protein>
<dbReference type="EMBL" id="CAVMJV010000031">
    <property type="protein sequence ID" value="CAK5077294.1"/>
    <property type="molecule type" value="Genomic_DNA"/>
</dbReference>
<comment type="caution">
    <text evidence="1">The sequence shown here is derived from an EMBL/GenBank/DDBJ whole genome shotgun (WGS) entry which is preliminary data.</text>
</comment>
<evidence type="ECO:0000313" key="1">
    <source>
        <dbReference type="EMBL" id="CAK5077294.1"/>
    </source>
</evidence>
<name>A0ACB0ZFG8_MELEN</name>